<feature type="transmembrane region" description="Helical" evidence="6">
    <location>
        <begin position="266"/>
        <end position="284"/>
    </location>
</feature>
<dbReference type="Gene3D" id="1.10.630.10">
    <property type="entry name" value="Cytochrome P450"/>
    <property type="match status" value="1"/>
</dbReference>
<dbReference type="InterPro" id="IPR002401">
    <property type="entry name" value="Cyt_P450_E_grp-I"/>
</dbReference>
<dbReference type="GO" id="GO:0004497">
    <property type="term" value="F:monooxygenase activity"/>
    <property type="evidence" value="ECO:0007669"/>
    <property type="project" value="InterPro"/>
</dbReference>
<dbReference type="OrthoDB" id="1470350at2759"/>
<evidence type="ECO:0008006" key="9">
    <source>
        <dbReference type="Google" id="ProtNLM"/>
    </source>
</evidence>
<comment type="caution">
    <text evidence="7">The sequence shown here is derived from an EMBL/GenBank/DDBJ whole genome shotgun (WGS) entry which is preliminary data.</text>
</comment>
<keyword evidence="6" id="KW-0812">Transmembrane</keyword>
<evidence type="ECO:0000256" key="3">
    <source>
        <dbReference type="ARBA" id="ARBA00022723"/>
    </source>
</evidence>
<dbReference type="PRINTS" id="PR00385">
    <property type="entry name" value="P450"/>
</dbReference>
<comment type="similarity">
    <text evidence="1">Belongs to the cytochrome P450 family.</text>
</comment>
<dbReference type="SUPFAM" id="SSF48264">
    <property type="entry name" value="Cytochrome P450"/>
    <property type="match status" value="1"/>
</dbReference>
<reference evidence="7" key="1">
    <citation type="submission" date="2020-01" db="EMBL/GenBank/DDBJ databases">
        <title>Identification and distribution of gene clusters putatively required for synthesis of sphingolipid metabolism inhibitors in phylogenetically diverse species of the filamentous fungus Fusarium.</title>
        <authorList>
            <person name="Kim H.-S."/>
            <person name="Busman M."/>
            <person name="Brown D.W."/>
            <person name="Divon H."/>
            <person name="Uhlig S."/>
            <person name="Proctor R.H."/>
        </authorList>
    </citation>
    <scope>NUCLEOTIDE SEQUENCE</scope>
    <source>
        <strain evidence="7">NRRL 53441</strain>
    </source>
</reference>
<dbReference type="AlphaFoldDB" id="A0A8H4NTA6"/>
<dbReference type="Pfam" id="PF00067">
    <property type="entry name" value="p450"/>
    <property type="match status" value="1"/>
</dbReference>
<dbReference type="GO" id="GO:0016705">
    <property type="term" value="F:oxidoreductase activity, acting on paired donors, with incorporation or reduction of molecular oxygen"/>
    <property type="evidence" value="ECO:0007669"/>
    <property type="project" value="InterPro"/>
</dbReference>
<evidence type="ECO:0000313" key="7">
    <source>
        <dbReference type="EMBL" id="KAF4450374.1"/>
    </source>
</evidence>
<dbReference type="PANTHER" id="PTHR24305">
    <property type="entry name" value="CYTOCHROME P450"/>
    <property type="match status" value="1"/>
</dbReference>
<feature type="transmembrane region" description="Helical" evidence="6">
    <location>
        <begin position="50"/>
        <end position="74"/>
    </location>
</feature>
<sequence length="550" mass="62104">MRVYFNSCLSMAVISKILTFPNLTLAAAVESFFAIKLFPEYYSTQSHLAAVATILLINYAFGVFFWAVLYPVLFSPLRHIPGPRAYISAAHRALIVKDRPSGDLFLDLARAYPGEDMITLNSLRSQICLMNPQLLADLLVHNCYDFAKPKKISSFLRHILGDGLIIVEGDQHKFLRKNTTPAFHFRHIKELYPMMWKKSQALAKAIKQDMTDSNTSIVELNSWASKVTLDIIGIAGLGRRFEAVEKKKDPLADIYEQLLDPDREKLIFSMLSLAIGLPIIRLIPWKMNDVFNYLTGSLNTLCYPMIKEKKAAIIEKGDDHFDVLSLLIKTNNFSDESLKDQLLTFLAAGHETTSSAITWACYLLTKYPELQTKLREEVRNALPEDLASDPTVDLAGVLEQLPYLNGIMHETLRLYPTVPLTMRQAVRDTRIGNQFIPEGADVIVSIWYINRSPDIWGADAAEFRPERWITEDGKPNQNGGSNSNYNFLTFLHGPRSCIGQGFAKAELRCLLATMVRSFEWTLAMDDGLVMPRGVITIKPENGMYLKLKAL</sequence>
<dbReference type="InterPro" id="IPR036396">
    <property type="entry name" value="Cyt_P450_sf"/>
</dbReference>
<keyword evidence="2 5" id="KW-0349">Heme</keyword>
<dbReference type="FunFam" id="1.10.630.10:FF:000051">
    <property type="entry name" value="Cytochrome P450 monooxygenase (Fum15)"/>
    <property type="match status" value="1"/>
</dbReference>
<dbReference type="InterPro" id="IPR001128">
    <property type="entry name" value="Cyt_P450"/>
</dbReference>
<dbReference type="InterPro" id="IPR050121">
    <property type="entry name" value="Cytochrome_P450_monoxygenase"/>
</dbReference>
<keyword evidence="3 5" id="KW-0479">Metal-binding</keyword>
<name>A0A8H4NTA6_9HYPO</name>
<comment type="cofactor">
    <cofactor evidence="5">
        <name>heme</name>
        <dbReference type="ChEBI" id="CHEBI:30413"/>
    </cofactor>
</comment>
<dbReference type="GO" id="GO:0005506">
    <property type="term" value="F:iron ion binding"/>
    <property type="evidence" value="ECO:0007669"/>
    <property type="project" value="InterPro"/>
</dbReference>
<gene>
    <name evidence="7" type="ORF">F53441_6498</name>
</gene>
<dbReference type="CDD" id="cd11069">
    <property type="entry name" value="CYP_FUM15-like"/>
    <property type="match status" value="1"/>
</dbReference>
<dbReference type="GO" id="GO:0020037">
    <property type="term" value="F:heme binding"/>
    <property type="evidence" value="ECO:0007669"/>
    <property type="project" value="InterPro"/>
</dbReference>
<evidence type="ECO:0000256" key="2">
    <source>
        <dbReference type="ARBA" id="ARBA00022617"/>
    </source>
</evidence>
<accession>A0A8H4NTA6</accession>
<keyword evidence="8" id="KW-1185">Reference proteome</keyword>
<keyword evidence="6" id="KW-1133">Transmembrane helix</keyword>
<evidence type="ECO:0000256" key="4">
    <source>
        <dbReference type="ARBA" id="ARBA00023004"/>
    </source>
</evidence>
<keyword evidence="4 5" id="KW-0408">Iron</keyword>
<dbReference type="PANTHER" id="PTHR24305:SF166">
    <property type="entry name" value="CYTOCHROME P450 12A4, MITOCHONDRIAL-RELATED"/>
    <property type="match status" value="1"/>
</dbReference>
<protein>
    <recommendedName>
        <fullName evidence="9">Cytochrome P450 monooxygenase</fullName>
    </recommendedName>
</protein>
<dbReference type="EMBL" id="JAADJG010000251">
    <property type="protein sequence ID" value="KAF4450374.1"/>
    <property type="molecule type" value="Genomic_DNA"/>
</dbReference>
<evidence type="ECO:0000313" key="8">
    <source>
        <dbReference type="Proteomes" id="UP000605986"/>
    </source>
</evidence>
<keyword evidence="6" id="KW-0472">Membrane</keyword>
<dbReference type="PRINTS" id="PR00463">
    <property type="entry name" value="EP450I"/>
</dbReference>
<feature type="binding site" description="axial binding residue" evidence="5">
    <location>
        <position position="497"/>
    </location>
    <ligand>
        <name>heme</name>
        <dbReference type="ChEBI" id="CHEBI:30413"/>
    </ligand>
    <ligandPart>
        <name>Fe</name>
        <dbReference type="ChEBI" id="CHEBI:18248"/>
    </ligandPart>
</feature>
<organism evidence="7 8">
    <name type="scientific">Fusarium austroafricanum</name>
    <dbReference type="NCBI Taxonomy" id="2364996"/>
    <lineage>
        <taxon>Eukaryota</taxon>
        <taxon>Fungi</taxon>
        <taxon>Dikarya</taxon>
        <taxon>Ascomycota</taxon>
        <taxon>Pezizomycotina</taxon>
        <taxon>Sordariomycetes</taxon>
        <taxon>Hypocreomycetidae</taxon>
        <taxon>Hypocreales</taxon>
        <taxon>Nectriaceae</taxon>
        <taxon>Fusarium</taxon>
        <taxon>Fusarium concolor species complex</taxon>
    </lineage>
</organism>
<evidence type="ECO:0000256" key="5">
    <source>
        <dbReference type="PIRSR" id="PIRSR602401-1"/>
    </source>
</evidence>
<evidence type="ECO:0000256" key="6">
    <source>
        <dbReference type="SAM" id="Phobius"/>
    </source>
</evidence>
<proteinExistence type="inferred from homology"/>
<dbReference type="Proteomes" id="UP000605986">
    <property type="component" value="Unassembled WGS sequence"/>
</dbReference>
<evidence type="ECO:0000256" key="1">
    <source>
        <dbReference type="ARBA" id="ARBA00010617"/>
    </source>
</evidence>